<dbReference type="Pfam" id="PF13560">
    <property type="entry name" value="HTH_31"/>
    <property type="match status" value="1"/>
</dbReference>
<reference evidence="4" key="1">
    <citation type="journal article" date="2019" name="Int. J. Syst. Evol. Microbiol.">
        <title>The Global Catalogue of Microorganisms (GCM) 10K type strain sequencing project: providing services to taxonomists for standard genome sequencing and annotation.</title>
        <authorList>
            <consortium name="The Broad Institute Genomics Platform"/>
            <consortium name="The Broad Institute Genome Sequencing Center for Infectious Disease"/>
            <person name="Wu L."/>
            <person name="Ma J."/>
        </authorList>
    </citation>
    <scope>NUCLEOTIDE SEQUENCE [LARGE SCALE GENOMIC DNA]</scope>
    <source>
        <strain evidence="4">JCM 4816</strain>
    </source>
</reference>
<evidence type="ECO:0000313" key="4">
    <source>
        <dbReference type="Proteomes" id="UP001501455"/>
    </source>
</evidence>
<dbReference type="EMBL" id="BAAAXF010000018">
    <property type="protein sequence ID" value="GAA3495385.1"/>
    <property type="molecule type" value="Genomic_DNA"/>
</dbReference>
<comment type="caution">
    <text evidence="3">The sequence shown here is derived from an EMBL/GenBank/DDBJ whole genome shotgun (WGS) entry which is preliminary data.</text>
</comment>
<evidence type="ECO:0000259" key="2">
    <source>
        <dbReference type="PROSITE" id="PS50943"/>
    </source>
</evidence>
<keyword evidence="4" id="KW-1185">Reference proteome</keyword>
<feature type="compositionally biased region" description="Basic and acidic residues" evidence="1">
    <location>
        <begin position="39"/>
        <end position="60"/>
    </location>
</feature>
<proteinExistence type="predicted"/>
<dbReference type="Gene3D" id="1.10.260.40">
    <property type="entry name" value="lambda repressor-like DNA-binding domains"/>
    <property type="match status" value="1"/>
</dbReference>
<evidence type="ECO:0000256" key="1">
    <source>
        <dbReference type="SAM" id="MobiDB-lite"/>
    </source>
</evidence>
<dbReference type="InterPro" id="IPR001387">
    <property type="entry name" value="Cro/C1-type_HTH"/>
</dbReference>
<name>A0ABP6TJK6_9ACTN</name>
<dbReference type="InterPro" id="IPR010982">
    <property type="entry name" value="Lambda_DNA-bd_dom_sf"/>
</dbReference>
<evidence type="ECO:0000313" key="3">
    <source>
        <dbReference type="EMBL" id="GAA3495385.1"/>
    </source>
</evidence>
<protein>
    <submittedName>
        <fullName evidence="3">Helix-turn-helix transcriptional regulator</fullName>
    </submittedName>
</protein>
<dbReference type="CDD" id="cd00093">
    <property type="entry name" value="HTH_XRE"/>
    <property type="match status" value="1"/>
</dbReference>
<sequence>MRTYGGVRWPSVTSGDASLTDLRTGWARALYGAVRGERRHGMTEVRDEETAARRQQRPEDEPGTGVVTAFGRQLKLLRTRAGLERAEFGKRLGYSADTVASIEQGRRIPQPQFIEKADEVLGAGGVLTALKEEVGKAQYPAFFRDAARLEADAHELFLYAVQAVPGLLQTEEYTRALLAMRRPLLDEDTIEQRVSARLSRQETFARWPAPLVSFVIEEAVLRKPFGGKPVLRGVLENILLIGRRRNVEVQVMPNDHEDNAGVDGPFTLITPKRGEQIGYLEVQGRSILVTDRDEVRSLSARYGIIRSQALTPRESLGFVEKVLGEL</sequence>
<feature type="domain" description="HTH cro/C1-type" evidence="2">
    <location>
        <begin position="74"/>
        <end position="127"/>
    </location>
</feature>
<accession>A0ABP6TJK6</accession>
<dbReference type="Pfam" id="PF19054">
    <property type="entry name" value="DUF5753"/>
    <property type="match status" value="1"/>
</dbReference>
<dbReference type="SUPFAM" id="SSF47413">
    <property type="entry name" value="lambda repressor-like DNA-binding domains"/>
    <property type="match status" value="1"/>
</dbReference>
<feature type="region of interest" description="Disordered" evidence="1">
    <location>
        <begin position="39"/>
        <end position="65"/>
    </location>
</feature>
<dbReference type="PROSITE" id="PS50943">
    <property type="entry name" value="HTH_CROC1"/>
    <property type="match status" value="1"/>
</dbReference>
<gene>
    <name evidence="3" type="ORF">GCM10019016_024850</name>
</gene>
<organism evidence="3 4">
    <name type="scientific">Streptomyces prasinosporus</name>
    <dbReference type="NCBI Taxonomy" id="68256"/>
    <lineage>
        <taxon>Bacteria</taxon>
        <taxon>Bacillati</taxon>
        <taxon>Actinomycetota</taxon>
        <taxon>Actinomycetes</taxon>
        <taxon>Kitasatosporales</taxon>
        <taxon>Streptomycetaceae</taxon>
        <taxon>Streptomyces</taxon>
        <taxon>Streptomyces albogriseolus group</taxon>
    </lineage>
</organism>
<dbReference type="SMART" id="SM00530">
    <property type="entry name" value="HTH_XRE"/>
    <property type="match status" value="1"/>
</dbReference>
<dbReference type="InterPro" id="IPR043917">
    <property type="entry name" value="DUF5753"/>
</dbReference>
<dbReference type="Proteomes" id="UP001501455">
    <property type="component" value="Unassembled WGS sequence"/>
</dbReference>